<evidence type="ECO:0000313" key="3">
    <source>
        <dbReference type="Proteomes" id="UP000023152"/>
    </source>
</evidence>
<dbReference type="EMBL" id="ASPP01000038">
    <property type="protein sequence ID" value="ETO37027.1"/>
    <property type="molecule type" value="Genomic_DNA"/>
</dbReference>
<gene>
    <name evidence="2" type="ORF">RFI_00036</name>
</gene>
<sequence length="236" mass="26104">MSSSLANNDVSSLQSNKPNSSPHFAGTLGQQQYTSSTNSLSSLSSPKNESAWIGFGHPPFPVRSRPVMNSALANGSDMSGWSTTTIPQSTTISSDTQSFLSTPQPSFVASRNSLETLHFDSLSSKPFHPRFVQSSDDSNWTVRNHIDFVDKQQQQQQQQQQQWQQQQRYFPTGKSQWSDNCYANSDIPSSFHTEIPTVTATTTGTKTEVGTDFSLEHFISICDDLDGVMMMIATLF</sequence>
<proteinExistence type="predicted"/>
<dbReference type="AlphaFoldDB" id="X6PH55"/>
<evidence type="ECO:0000313" key="2">
    <source>
        <dbReference type="EMBL" id="ETO37027.1"/>
    </source>
</evidence>
<dbReference type="Proteomes" id="UP000023152">
    <property type="component" value="Unassembled WGS sequence"/>
</dbReference>
<organism evidence="2 3">
    <name type="scientific">Reticulomyxa filosa</name>
    <dbReference type="NCBI Taxonomy" id="46433"/>
    <lineage>
        <taxon>Eukaryota</taxon>
        <taxon>Sar</taxon>
        <taxon>Rhizaria</taxon>
        <taxon>Retaria</taxon>
        <taxon>Foraminifera</taxon>
        <taxon>Monothalamids</taxon>
        <taxon>Reticulomyxidae</taxon>
        <taxon>Reticulomyxa</taxon>
    </lineage>
</organism>
<evidence type="ECO:0000256" key="1">
    <source>
        <dbReference type="SAM" id="MobiDB-lite"/>
    </source>
</evidence>
<feature type="region of interest" description="Disordered" evidence="1">
    <location>
        <begin position="1"/>
        <end position="42"/>
    </location>
</feature>
<protein>
    <submittedName>
        <fullName evidence="2">Uncharacterized protein</fullName>
    </submittedName>
</protein>
<feature type="region of interest" description="Disordered" evidence="1">
    <location>
        <begin position="75"/>
        <end position="104"/>
    </location>
</feature>
<accession>X6PH55</accession>
<keyword evidence="3" id="KW-1185">Reference proteome</keyword>
<reference evidence="2 3" key="1">
    <citation type="journal article" date="2013" name="Curr. Biol.">
        <title>The Genome of the Foraminiferan Reticulomyxa filosa.</title>
        <authorList>
            <person name="Glockner G."/>
            <person name="Hulsmann N."/>
            <person name="Schleicher M."/>
            <person name="Noegel A.A."/>
            <person name="Eichinger L."/>
            <person name="Gallinger C."/>
            <person name="Pawlowski J."/>
            <person name="Sierra R."/>
            <person name="Euteneuer U."/>
            <person name="Pillet L."/>
            <person name="Moustafa A."/>
            <person name="Platzer M."/>
            <person name="Groth M."/>
            <person name="Szafranski K."/>
            <person name="Schliwa M."/>
        </authorList>
    </citation>
    <scope>NUCLEOTIDE SEQUENCE [LARGE SCALE GENOMIC DNA]</scope>
</reference>
<feature type="compositionally biased region" description="Polar residues" evidence="1">
    <location>
        <begin position="1"/>
        <end position="33"/>
    </location>
</feature>
<feature type="compositionally biased region" description="Low complexity" evidence="1">
    <location>
        <begin position="82"/>
        <end position="98"/>
    </location>
</feature>
<name>X6PH55_RETFI</name>
<comment type="caution">
    <text evidence="2">The sequence shown here is derived from an EMBL/GenBank/DDBJ whole genome shotgun (WGS) entry which is preliminary data.</text>
</comment>